<feature type="compositionally biased region" description="Polar residues" evidence="1">
    <location>
        <begin position="179"/>
        <end position="202"/>
    </location>
</feature>
<dbReference type="Pfam" id="PF15693">
    <property type="entry name" value="Med26_C"/>
    <property type="match status" value="1"/>
</dbReference>
<protein>
    <recommendedName>
        <fullName evidence="2">Mediator complex subunit 26 C-terminal domain-containing protein</fullName>
    </recommendedName>
</protein>
<proteinExistence type="predicted"/>
<dbReference type="EMBL" id="BPLQ01004155">
    <property type="protein sequence ID" value="GIY05950.1"/>
    <property type="molecule type" value="Genomic_DNA"/>
</dbReference>
<evidence type="ECO:0000313" key="3">
    <source>
        <dbReference type="EMBL" id="GIY05950.1"/>
    </source>
</evidence>
<feature type="compositionally biased region" description="Polar residues" evidence="1">
    <location>
        <begin position="106"/>
        <end position="123"/>
    </location>
</feature>
<feature type="compositionally biased region" description="Low complexity" evidence="1">
    <location>
        <begin position="539"/>
        <end position="556"/>
    </location>
</feature>
<feature type="compositionally biased region" description="Low complexity" evidence="1">
    <location>
        <begin position="90"/>
        <end position="105"/>
    </location>
</feature>
<gene>
    <name evidence="3" type="ORF">CDAR_297001</name>
</gene>
<reference evidence="3 4" key="1">
    <citation type="submission" date="2021-06" db="EMBL/GenBank/DDBJ databases">
        <title>Caerostris darwini draft genome.</title>
        <authorList>
            <person name="Kono N."/>
            <person name="Arakawa K."/>
        </authorList>
    </citation>
    <scope>NUCLEOTIDE SEQUENCE [LARGE SCALE GENOMIC DNA]</scope>
</reference>
<feature type="region of interest" description="Disordered" evidence="1">
    <location>
        <begin position="309"/>
        <end position="353"/>
    </location>
</feature>
<comment type="caution">
    <text evidence="3">The sequence shown here is derived from an EMBL/GenBank/DDBJ whole genome shotgun (WGS) entry which is preliminary data.</text>
</comment>
<dbReference type="Proteomes" id="UP001054837">
    <property type="component" value="Unassembled WGS sequence"/>
</dbReference>
<name>A0AAV4QA14_9ARAC</name>
<feature type="compositionally biased region" description="Polar residues" evidence="1">
    <location>
        <begin position="130"/>
        <end position="165"/>
    </location>
</feature>
<sequence length="764" mass="84420">MTWDQKLELENISIKINLLIDSKPKDKHLEERKEINHDLVPSLDGITVSDHGPILGSGSIKEMLKVHSKPKPGGSKCKFPTLSMVTEQISSPDYSSSSNSPLLNSAGFQGANSSSMSPLATSRKSGKYSAPTTNANSTKNLSNISDKSKNLTSRQKSKNHNSSVLQRDVVETCVLPSRASRNSSPRLEKNSNSSCPFLSTTMNRHSRNSSPTSSFSPMHSNQDLTNATKKNSTVSAKNSRRSRCHDKNKLLENHSKDILTSNVRTELAADLQTKKNVSPIPSTERMTFVNSVNNSKASHSKTKLLVESESYSRRVHSENPNHVLSHHSNSIKDDKKSNTSRNKKNNINNNELRSKHIQELIAAMPSGKRKVKTTKELQAEWEAKRASNPIYSSETSVDSLHNFKTEAPSAKSKFIASNLSSDNSSLNHVSSNHSNSIEGDRKLSTPASMSKRKKNNVSNNELKSLSLLEKLAALPSASKRKIKTTEELRAEWEAKSARNSISSTETSNNFHNLKADVPLPNSKIIAPNLPSENTAFNRVSSSHSNSIEVNSKSLSTSKRKRSSTNKDELQENRLQAMLASLPSGSKRRVKTTQEIIADFQAKNGFNPIPDGFASHNSIPRIKSESPEERAITFEPAGIKSNSENPVNISDNCDSRCPSATSVINANLDAPSCPSRHETIDEEIERILSALPPINPAEINLDESQSPEHRTPVNILDIDRLNDRWEFVNGVYDSGGTWRSWQECCTVHMAYSDRDITILPYVDID</sequence>
<organism evidence="3 4">
    <name type="scientific">Caerostris darwini</name>
    <dbReference type="NCBI Taxonomy" id="1538125"/>
    <lineage>
        <taxon>Eukaryota</taxon>
        <taxon>Metazoa</taxon>
        <taxon>Ecdysozoa</taxon>
        <taxon>Arthropoda</taxon>
        <taxon>Chelicerata</taxon>
        <taxon>Arachnida</taxon>
        <taxon>Araneae</taxon>
        <taxon>Araneomorphae</taxon>
        <taxon>Entelegynae</taxon>
        <taxon>Araneoidea</taxon>
        <taxon>Araneidae</taxon>
        <taxon>Caerostris</taxon>
    </lineage>
</organism>
<feature type="compositionally biased region" description="Basic and acidic residues" evidence="1">
    <location>
        <begin position="309"/>
        <end position="319"/>
    </location>
</feature>
<feature type="region of interest" description="Disordered" evidence="1">
    <location>
        <begin position="607"/>
        <end position="627"/>
    </location>
</feature>
<evidence type="ECO:0000256" key="1">
    <source>
        <dbReference type="SAM" id="MobiDB-lite"/>
    </source>
</evidence>
<feature type="region of interest" description="Disordered" evidence="1">
    <location>
        <begin position="90"/>
        <end position="252"/>
    </location>
</feature>
<dbReference type="InterPro" id="IPR031416">
    <property type="entry name" value="Med26_C"/>
</dbReference>
<evidence type="ECO:0000313" key="4">
    <source>
        <dbReference type="Proteomes" id="UP001054837"/>
    </source>
</evidence>
<keyword evidence="4" id="KW-1185">Reference proteome</keyword>
<feature type="region of interest" description="Disordered" evidence="1">
    <location>
        <begin position="535"/>
        <end position="571"/>
    </location>
</feature>
<accession>A0AAV4QA14</accession>
<evidence type="ECO:0000259" key="2">
    <source>
        <dbReference type="Pfam" id="PF15693"/>
    </source>
</evidence>
<feature type="compositionally biased region" description="Low complexity" evidence="1">
    <location>
        <begin position="208"/>
        <end position="220"/>
    </location>
</feature>
<feature type="compositionally biased region" description="Polar residues" evidence="1">
    <location>
        <begin position="221"/>
        <end position="237"/>
    </location>
</feature>
<feature type="domain" description="Mediator complex subunit 26 C-terminal" evidence="2">
    <location>
        <begin position="713"/>
        <end position="761"/>
    </location>
</feature>
<feature type="compositionally biased region" description="Low complexity" evidence="1">
    <location>
        <begin position="423"/>
        <end position="436"/>
    </location>
</feature>
<dbReference type="AlphaFoldDB" id="A0AAV4QA14"/>
<feature type="region of interest" description="Disordered" evidence="1">
    <location>
        <begin position="423"/>
        <end position="461"/>
    </location>
</feature>